<keyword evidence="3" id="KW-1185">Reference proteome</keyword>
<dbReference type="InterPro" id="IPR005247">
    <property type="entry name" value="YbhB_YbcL/LppC-like"/>
</dbReference>
<evidence type="ECO:0000256" key="1">
    <source>
        <dbReference type="ARBA" id="ARBA00007120"/>
    </source>
</evidence>
<dbReference type="PANTHER" id="PTHR30289">
    <property type="entry name" value="UNCHARACTERIZED PROTEIN YBCL-RELATED"/>
    <property type="match status" value="1"/>
</dbReference>
<dbReference type="CDD" id="cd00865">
    <property type="entry name" value="PEBP_bact_arch"/>
    <property type="match status" value="1"/>
</dbReference>
<dbReference type="Proteomes" id="UP001596119">
    <property type="component" value="Unassembled WGS sequence"/>
</dbReference>
<dbReference type="GO" id="GO:0004860">
    <property type="term" value="F:protein kinase inhibitor activity"/>
    <property type="evidence" value="ECO:0007669"/>
    <property type="project" value="UniProtKB-KW"/>
</dbReference>
<dbReference type="SUPFAM" id="SSF49777">
    <property type="entry name" value="PEBP-like"/>
    <property type="match status" value="1"/>
</dbReference>
<dbReference type="InterPro" id="IPR008914">
    <property type="entry name" value="PEBP"/>
</dbReference>
<dbReference type="InterPro" id="IPR036610">
    <property type="entry name" value="PEBP-like_sf"/>
</dbReference>
<dbReference type="Gene3D" id="3.90.280.10">
    <property type="entry name" value="PEBP-like"/>
    <property type="match status" value="1"/>
</dbReference>
<dbReference type="PANTHER" id="PTHR30289:SF1">
    <property type="entry name" value="PEBP (PHOSPHATIDYLETHANOLAMINE-BINDING PROTEIN) FAMILY PROTEIN"/>
    <property type="match status" value="1"/>
</dbReference>
<organism evidence="2 3">
    <name type="scientific">Pseudonocardia lutea</name>
    <dbReference type="NCBI Taxonomy" id="2172015"/>
    <lineage>
        <taxon>Bacteria</taxon>
        <taxon>Bacillati</taxon>
        <taxon>Actinomycetota</taxon>
        <taxon>Actinomycetes</taxon>
        <taxon>Pseudonocardiales</taxon>
        <taxon>Pseudonocardiaceae</taxon>
        <taxon>Pseudonocardia</taxon>
    </lineage>
</organism>
<comment type="similarity">
    <text evidence="1">Belongs to the UPF0098 family.</text>
</comment>
<gene>
    <name evidence="2" type="ORF">ACFQH9_31885</name>
</gene>
<dbReference type="EMBL" id="JBHSQK010000130">
    <property type="protein sequence ID" value="MFC5952870.1"/>
    <property type="molecule type" value="Genomic_DNA"/>
</dbReference>
<proteinExistence type="inferred from homology"/>
<reference evidence="3" key="1">
    <citation type="journal article" date="2019" name="Int. J. Syst. Evol. Microbiol.">
        <title>The Global Catalogue of Microorganisms (GCM) 10K type strain sequencing project: providing services to taxonomists for standard genome sequencing and annotation.</title>
        <authorList>
            <consortium name="The Broad Institute Genomics Platform"/>
            <consortium name="The Broad Institute Genome Sequencing Center for Infectious Disease"/>
            <person name="Wu L."/>
            <person name="Ma J."/>
        </authorList>
    </citation>
    <scope>NUCLEOTIDE SEQUENCE [LARGE SCALE GENOMIC DNA]</scope>
    <source>
        <strain evidence="3">CGMCC 4.7397</strain>
    </source>
</reference>
<accession>A0ABW1IHF7</accession>
<name>A0ABW1IHF7_9PSEU</name>
<dbReference type="Pfam" id="PF01161">
    <property type="entry name" value="PBP"/>
    <property type="match status" value="1"/>
</dbReference>
<evidence type="ECO:0000313" key="3">
    <source>
        <dbReference type="Proteomes" id="UP001596119"/>
    </source>
</evidence>
<comment type="caution">
    <text evidence="2">The sequence shown here is derived from an EMBL/GenBank/DDBJ whole genome shotgun (WGS) entry which is preliminary data.</text>
</comment>
<sequence>MIGRSLRGARAGTRYSTWSVPAFAGAKTLVVTSTNFEDGCPLPRPHAGKGVGDDVSPSLHWTAPPTGTAQLLLVIEDVDVPLPRPLTHTAAVLPPHRDSLDIGELRPGAPQVRFLRTVLGQGYHGPTPLRGHGPHHYEFVLHALDAPVPEGVRTFRALRAWIPGHVLARGRIVGTYEL</sequence>
<dbReference type="RefSeq" id="WP_379572165.1">
    <property type="nucleotide sequence ID" value="NZ_JBHSQK010000130.1"/>
</dbReference>
<keyword evidence="2" id="KW-0649">Protein kinase inhibitor</keyword>
<protein>
    <submittedName>
        <fullName evidence="2">YbhB/YbcL family Raf kinase inhibitor-like protein</fullName>
    </submittedName>
</protein>
<evidence type="ECO:0000313" key="2">
    <source>
        <dbReference type="EMBL" id="MFC5952870.1"/>
    </source>
</evidence>